<evidence type="ECO:0000259" key="1">
    <source>
        <dbReference type="Pfam" id="PF13910"/>
    </source>
</evidence>
<organism evidence="2 3">
    <name type="scientific">Gonapodya prolifera (strain JEL478)</name>
    <name type="common">Monoblepharis prolifera</name>
    <dbReference type="NCBI Taxonomy" id="1344416"/>
    <lineage>
        <taxon>Eukaryota</taxon>
        <taxon>Fungi</taxon>
        <taxon>Fungi incertae sedis</taxon>
        <taxon>Chytridiomycota</taxon>
        <taxon>Chytridiomycota incertae sedis</taxon>
        <taxon>Monoblepharidomycetes</taxon>
        <taxon>Monoblepharidales</taxon>
        <taxon>Gonapodyaceae</taxon>
        <taxon>Gonapodya</taxon>
    </lineage>
</organism>
<dbReference type="STRING" id="1344416.A0A139AF87"/>
<dbReference type="PANTHER" id="PTHR31701:SF2">
    <property type="entry name" value="ENDOPLASMIC RETICULUM MEMBRANE-ASSOCIATED RNA DEGRADATION PROTEIN"/>
    <property type="match status" value="1"/>
</dbReference>
<gene>
    <name evidence="2" type="ORF">M427DRAFT_56818</name>
</gene>
<reference evidence="2 3" key="1">
    <citation type="journal article" date="2015" name="Genome Biol. Evol.">
        <title>Phylogenomic analyses indicate that early fungi evolved digesting cell walls of algal ancestors of land plants.</title>
        <authorList>
            <person name="Chang Y."/>
            <person name="Wang S."/>
            <person name="Sekimoto S."/>
            <person name="Aerts A.L."/>
            <person name="Choi C."/>
            <person name="Clum A."/>
            <person name="LaButti K.M."/>
            <person name="Lindquist E.A."/>
            <person name="Yee Ngan C."/>
            <person name="Ohm R.A."/>
            <person name="Salamov A.A."/>
            <person name="Grigoriev I.V."/>
            <person name="Spatafora J.W."/>
            <person name="Berbee M.L."/>
        </authorList>
    </citation>
    <scope>NUCLEOTIDE SEQUENCE [LARGE SCALE GENOMIC DNA]</scope>
    <source>
        <strain evidence="2 3">JEL478</strain>
    </source>
</reference>
<evidence type="ECO:0000313" key="2">
    <source>
        <dbReference type="EMBL" id="KXS15476.1"/>
    </source>
</evidence>
<accession>A0A139AF87</accession>
<keyword evidence="3" id="KW-1185">Reference proteome</keyword>
<dbReference type="Pfam" id="PF13910">
    <property type="entry name" value="DUF4209"/>
    <property type="match status" value="1"/>
</dbReference>
<dbReference type="PANTHER" id="PTHR31701">
    <property type="entry name" value="ENDOPLASMIC RETICULUM MEMBRANE-ASSOCIATED RNA DEGRADATION PROTEIN"/>
    <property type="match status" value="1"/>
</dbReference>
<dbReference type="AlphaFoldDB" id="A0A139AF87"/>
<proteinExistence type="predicted"/>
<evidence type="ECO:0000313" key="3">
    <source>
        <dbReference type="Proteomes" id="UP000070544"/>
    </source>
</evidence>
<name>A0A139AF87_GONPJ</name>
<dbReference type="InterPro" id="IPR039635">
    <property type="entry name" value="ERMARD"/>
</dbReference>
<sequence>MTLSEQQRMADTVTPSGPRPYLAILALTAMLERFLGDVVYTMALRGPKRGSTVGNAILSDQSKGAAAARVPFLMTDLLTLPELRDVLGPSLVSLLRLLAGPPLALNLRNVTWHGFALEDSFCASPSCALWADVVLLAVVTSLNRAKEYFGSGGMDARSGVSLCRYYPGCSRLDLDGRLFVHRFSSSAQPPTPPDLTPASASFLTYIFKTSTFCSPAFTYAWSALPSLYSRLDGPWSKYGFLLVALPLLEAELRWTYVTVNSLPVERVATAHQEVYYTTLDTILVEAECANAEGTERPGWGNLCTPCSSTFFTIRVGQGFGIACLMGFCGSMTRQGRMIRWTKGITALCVRKCALGRWRSW</sequence>
<dbReference type="Proteomes" id="UP000070544">
    <property type="component" value="Unassembled WGS sequence"/>
</dbReference>
<feature type="domain" description="DUF4209" evidence="1">
    <location>
        <begin position="62"/>
        <end position="125"/>
    </location>
</feature>
<dbReference type="InterPro" id="IPR025209">
    <property type="entry name" value="DUF4209"/>
</dbReference>
<dbReference type="EMBL" id="KQ965762">
    <property type="protein sequence ID" value="KXS15476.1"/>
    <property type="molecule type" value="Genomic_DNA"/>
</dbReference>
<protein>
    <recommendedName>
        <fullName evidence="1">DUF4209 domain-containing protein</fullName>
    </recommendedName>
</protein>